<sequence length="275" mass="32634">MQAAVIPKHTCNEIEKICRRFIWGNQDGRDKIHLVNWAKLCQPKEEGGLGLKKMKSMNRAFVMKLAWEITQENNMWVRFLKEKYIRPNRRDDHPTATARDSVCQVWHTVQQNTSWNLGNGKKILFWKDSWLANYGPLSRHLIGEIPVDNRNYTVADMVDDRGQWKWEEFAHLLPMPIVMGIAGHIPPTQDMIADSMIWDQSPNGIFKTKTAYKLQDDRRLMDHDPIWKVIWQWKGMERIKLFIWTVAHNSIMTNDMRWRRRLTDNRCAVDHERLS</sequence>
<reference evidence="2" key="1">
    <citation type="submission" date="2019-03" db="EMBL/GenBank/DDBJ databases">
        <authorList>
            <person name="Mank J."/>
            <person name="Almeida P."/>
        </authorList>
    </citation>
    <scope>NUCLEOTIDE SEQUENCE</scope>
    <source>
        <strain evidence="2">78183</strain>
    </source>
</reference>
<organism evidence="2">
    <name type="scientific">Salix viminalis</name>
    <name type="common">Common osier</name>
    <name type="synonym">Basket willow</name>
    <dbReference type="NCBI Taxonomy" id="40686"/>
    <lineage>
        <taxon>Eukaryota</taxon>
        <taxon>Viridiplantae</taxon>
        <taxon>Streptophyta</taxon>
        <taxon>Embryophyta</taxon>
        <taxon>Tracheophyta</taxon>
        <taxon>Spermatophyta</taxon>
        <taxon>Magnoliopsida</taxon>
        <taxon>eudicotyledons</taxon>
        <taxon>Gunneridae</taxon>
        <taxon>Pentapetalae</taxon>
        <taxon>rosids</taxon>
        <taxon>fabids</taxon>
        <taxon>Malpighiales</taxon>
        <taxon>Salicaceae</taxon>
        <taxon>Saliceae</taxon>
        <taxon>Salix</taxon>
    </lineage>
</organism>
<evidence type="ECO:0000313" key="2">
    <source>
        <dbReference type="EMBL" id="VFU45969.1"/>
    </source>
</evidence>
<dbReference type="Pfam" id="PF13966">
    <property type="entry name" value="zf-RVT"/>
    <property type="match status" value="1"/>
</dbReference>
<dbReference type="PANTHER" id="PTHR33116">
    <property type="entry name" value="REVERSE TRANSCRIPTASE ZINC-BINDING DOMAIN-CONTAINING PROTEIN-RELATED-RELATED"/>
    <property type="match status" value="1"/>
</dbReference>
<proteinExistence type="predicted"/>
<dbReference type="AlphaFoldDB" id="A0A6N2M084"/>
<dbReference type="PANTHER" id="PTHR33116:SF78">
    <property type="entry name" value="OS12G0587133 PROTEIN"/>
    <property type="match status" value="1"/>
</dbReference>
<accession>A0A6N2M084</accession>
<dbReference type="EMBL" id="CAADRP010001630">
    <property type="protein sequence ID" value="VFU45969.1"/>
    <property type="molecule type" value="Genomic_DNA"/>
</dbReference>
<evidence type="ECO:0000259" key="1">
    <source>
        <dbReference type="Pfam" id="PF13966"/>
    </source>
</evidence>
<dbReference type="InterPro" id="IPR026960">
    <property type="entry name" value="RVT-Znf"/>
</dbReference>
<feature type="domain" description="Reverse transcriptase zinc-binding" evidence="1">
    <location>
        <begin position="206"/>
        <end position="269"/>
    </location>
</feature>
<name>A0A6N2M084_SALVM</name>
<protein>
    <recommendedName>
        <fullName evidence="1">Reverse transcriptase zinc-binding domain-containing protein</fullName>
    </recommendedName>
</protein>
<gene>
    <name evidence="2" type="ORF">SVIM_LOCUS289961</name>
</gene>